<name>A0A7I7YV96_9MYCO</name>
<accession>A0A7I7YV96</accession>
<keyword evidence="3" id="KW-1185">Reference proteome</keyword>
<reference evidence="2 3" key="1">
    <citation type="journal article" date="2019" name="Emerg. Microbes Infect.">
        <title>Comprehensive subspecies identification of 175 nontuberculous mycobacteria species based on 7547 genomic profiles.</title>
        <authorList>
            <person name="Matsumoto Y."/>
            <person name="Kinjo T."/>
            <person name="Motooka D."/>
            <person name="Nabeya D."/>
            <person name="Jung N."/>
            <person name="Uechi K."/>
            <person name="Horii T."/>
            <person name="Iida T."/>
            <person name="Fujita J."/>
            <person name="Nakamura S."/>
        </authorList>
    </citation>
    <scope>NUCLEOTIDE SEQUENCE [LARGE SCALE GENOMIC DNA]</scope>
    <source>
        <strain evidence="2 3">JCM 14742</strain>
    </source>
</reference>
<keyword evidence="1" id="KW-1133">Transmembrane helix</keyword>
<proteinExistence type="predicted"/>
<dbReference type="EMBL" id="AP022614">
    <property type="protein sequence ID" value="BBZ45599.1"/>
    <property type="molecule type" value="Genomic_DNA"/>
</dbReference>
<feature type="transmembrane region" description="Helical" evidence="1">
    <location>
        <begin position="26"/>
        <end position="53"/>
    </location>
</feature>
<evidence type="ECO:0000313" key="3">
    <source>
        <dbReference type="Proteomes" id="UP000467105"/>
    </source>
</evidence>
<protein>
    <submittedName>
        <fullName evidence="2">Uncharacterized protein</fullName>
    </submittedName>
</protein>
<sequence>MDGIGNGTVGPVETTDPKRERRLTRVAIIAGITLVVLMVLAVSIYVGVVVILAPMAG</sequence>
<evidence type="ECO:0000256" key="1">
    <source>
        <dbReference type="SAM" id="Phobius"/>
    </source>
</evidence>
<dbReference type="AlphaFoldDB" id="A0A7I7YV96"/>
<organism evidence="2 3">
    <name type="scientific">Mycobacterium parmense</name>
    <dbReference type="NCBI Taxonomy" id="185642"/>
    <lineage>
        <taxon>Bacteria</taxon>
        <taxon>Bacillati</taxon>
        <taxon>Actinomycetota</taxon>
        <taxon>Actinomycetes</taxon>
        <taxon>Mycobacteriales</taxon>
        <taxon>Mycobacteriaceae</taxon>
        <taxon>Mycobacterium</taxon>
        <taxon>Mycobacterium simiae complex</taxon>
    </lineage>
</organism>
<gene>
    <name evidence="2" type="ORF">MPRM_28800</name>
</gene>
<keyword evidence="1" id="KW-0812">Transmembrane</keyword>
<keyword evidence="1" id="KW-0472">Membrane</keyword>
<dbReference type="Proteomes" id="UP000467105">
    <property type="component" value="Chromosome"/>
</dbReference>
<evidence type="ECO:0000313" key="2">
    <source>
        <dbReference type="EMBL" id="BBZ45599.1"/>
    </source>
</evidence>